<evidence type="ECO:0000313" key="3">
    <source>
        <dbReference type="Proteomes" id="UP000325313"/>
    </source>
</evidence>
<dbReference type="EMBL" id="VDEP01000438">
    <property type="protein sequence ID" value="KAA1083472.1"/>
    <property type="molecule type" value="Genomic_DNA"/>
</dbReference>
<evidence type="ECO:0000313" key="2">
    <source>
        <dbReference type="EMBL" id="KAA1083472.1"/>
    </source>
</evidence>
<organism evidence="2 3">
    <name type="scientific">Puccinia graminis f. sp. tritici</name>
    <dbReference type="NCBI Taxonomy" id="56615"/>
    <lineage>
        <taxon>Eukaryota</taxon>
        <taxon>Fungi</taxon>
        <taxon>Dikarya</taxon>
        <taxon>Basidiomycota</taxon>
        <taxon>Pucciniomycotina</taxon>
        <taxon>Pucciniomycetes</taxon>
        <taxon>Pucciniales</taxon>
        <taxon>Pucciniaceae</taxon>
        <taxon>Puccinia</taxon>
    </lineage>
</organism>
<protein>
    <submittedName>
        <fullName evidence="2">Uncharacterized protein</fullName>
    </submittedName>
</protein>
<reference evidence="2 3" key="1">
    <citation type="submission" date="2019-05" db="EMBL/GenBank/DDBJ databases">
        <title>Emergence of the Ug99 lineage of the wheat stem rust pathogen through somatic hybridization.</title>
        <authorList>
            <person name="Li F."/>
            <person name="Upadhyaya N.M."/>
            <person name="Sperschneider J."/>
            <person name="Matny O."/>
            <person name="Nguyen-Phuc H."/>
            <person name="Mago R."/>
            <person name="Raley C."/>
            <person name="Miller M.E."/>
            <person name="Silverstein K.A.T."/>
            <person name="Henningsen E."/>
            <person name="Hirsch C.D."/>
            <person name="Visser B."/>
            <person name="Pretorius Z.A."/>
            <person name="Steffenson B.J."/>
            <person name="Schwessinger B."/>
            <person name="Dodds P.N."/>
            <person name="Figueroa M."/>
        </authorList>
    </citation>
    <scope>NUCLEOTIDE SEQUENCE [LARGE SCALE GENOMIC DNA]</scope>
    <source>
        <strain evidence="2 3">Ug99</strain>
    </source>
</reference>
<sequence length="310" mass="35519">MDAIAAGEEEVKKESESLGLAGDPTTDGQEEKLLLLLWKAKSDLFVQAVHLSAEKQPLQDSQTMGFRLGTKLKEKIFKAIGFRKPAVVRLVKVFNKRYNDYISQFPNNPMMGSNEYPLTYEAFEAMPLDHQFWNDGIYYHSKEPWAISADVRTGIIRLQMFVDNPELSRASSSSQGGEFEDVAGEDVELDHIDLLNLGNLPRIKKLQLINKELQVRRHDVGALAQAWSADITWLWSRCQPIENRRNMEQWVSLLERVYQEGKEQKEPNINKEDSNVNEINDMFEDVVLGVQMDDGEEVDDEWLEENEGVV</sequence>
<dbReference type="AlphaFoldDB" id="A0A5B0N3Q3"/>
<feature type="region of interest" description="Disordered" evidence="1">
    <location>
        <begin position="1"/>
        <end position="26"/>
    </location>
</feature>
<dbReference type="PANTHER" id="PTHR33096">
    <property type="entry name" value="CXC2 DOMAIN-CONTAINING PROTEIN"/>
    <property type="match status" value="1"/>
</dbReference>
<dbReference type="PANTHER" id="PTHR33096:SF1">
    <property type="entry name" value="CXC1-LIKE CYSTEINE CLUSTER ASSOCIATED WITH KDZ TRANSPOSASES DOMAIN-CONTAINING PROTEIN"/>
    <property type="match status" value="1"/>
</dbReference>
<dbReference type="Proteomes" id="UP000325313">
    <property type="component" value="Unassembled WGS sequence"/>
</dbReference>
<comment type="caution">
    <text evidence="2">The sequence shown here is derived from an EMBL/GenBank/DDBJ whole genome shotgun (WGS) entry which is preliminary data.</text>
</comment>
<proteinExistence type="predicted"/>
<evidence type="ECO:0000256" key="1">
    <source>
        <dbReference type="SAM" id="MobiDB-lite"/>
    </source>
</evidence>
<accession>A0A5B0N3Q3</accession>
<gene>
    <name evidence="2" type="ORF">PGTUg99_034556</name>
</gene>
<name>A0A5B0N3Q3_PUCGR</name>